<evidence type="ECO:0000259" key="8">
    <source>
        <dbReference type="Pfam" id="PF13407"/>
    </source>
</evidence>
<evidence type="ECO:0000256" key="7">
    <source>
        <dbReference type="SAM" id="SignalP"/>
    </source>
</evidence>
<dbReference type="PANTHER" id="PTHR46847:SF1">
    <property type="entry name" value="D-ALLOSE-BINDING PERIPLASMIC PROTEIN-RELATED"/>
    <property type="match status" value="1"/>
</dbReference>
<dbReference type="GO" id="GO:0030313">
    <property type="term" value="C:cell envelope"/>
    <property type="evidence" value="ECO:0007669"/>
    <property type="project" value="UniProtKB-SubCell"/>
</dbReference>
<dbReference type="Pfam" id="PF13407">
    <property type="entry name" value="Peripla_BP_4"/>
    <property type="match status" value="1"/>
</dbReference>
<comment type="subcellular location">
    <subcellularLocation>
        <location evidence="1">Cell envelope</location>
    </subcellularLocation>
</comment>
<feature type="chain" id="PRO_5039474839" description="D-galactose/methyl-galactoside binding periplasmic protein MglB" evidence="7">
    <location>
        <begin position="36"/>
        <end position="359"/>
    </location>
</feature>
<dbReference type="SUPFAM" id="SSF53822">
    <property type="entry name" value="Periplasmic binding protein-like I"/>
    <property type="match status" value="1"/>
</dbReference>
<keyword evidence="3" id="KW-0479">Metal-binding</keyword>
<reference evidence="9 10" key="1">
    <citation type="submission" date="2018-08" db="EMBL/GenBank/DDBJ databases">
        <title>Murine metabolic-syndrome-specific gut microbial biobank.</title>
        <authorList>
            <person name="Liu C."/>
        </authorList>
    </citation>
    <scope>NUCLEOTIDE SEQUENCE [LARGE SCALE GENOMIC DNA]</scope>
    <source>
        <strain evidence="9 10">X69</strain>
    </source>
</reference>
<dbReference type="GO" id="GO:0030246">
    <property type="term" value="F:carbohydrate binding"/>
    <property type="evidence" value="ECO:0007669"/>
    <property type="project" value="InterPro"/>
</dbReference>
<gene>
    <name evidence="9" type="ORF">D3Z39_03860</name>
</gene>
<evidence type="ECO:0000256" key="6">
    <source>
        <dbReference type="ARBA" id="ARBA00034344"/>
    </source>
</evidence>
<name>A0A845RGC4_9FIRM</name>
<evidence type="ECO:0000256" key="4">
    <source>
        <dbReference type="ARBA" id="ARBA00022729"/>
    </source>
</evidence>
<dbReference type="AlphaFoldDB" id="A0A845RGC4"/>
<dbReference type="EMBL" id="QXWZ01000004">
    <property type="protein sequence ID" value="NBI78018.1"/>
    <property type="molecule type" value="Genomic_DNA"/>
</dbReference>
<comment type="subunit">
    <text evidence="5">The ABC transporter complex is composed of one ATP-binding protein (MglA), two transmembrane proteins (MglC) and a solute-binding protein (MglB).</text>
</comment>
<dbReference type="InterPro" id="IPR025997">
    <property type="entry name" value="SBP_2_dom"/>
</dbReference>
<evidence type="ECO:0000256" key="1">
    <source>
        <dbReference type="ARBA" id="ARBA00004196"/>
    </source>
</evidence>
<keyword evidence="4 7" id="KW-0732">Signal</keyword>
<comment type="caution">
    <text evidence="9">The sequence shown here is derived from an EMBL/GenBank/DDBJ whole genome shotgun (WGS) entry which is preliminary data.</text>
</comment>
<dbReference type="GO" id="GO:0046872">
    <property type="term" value="F:metal ion binding"/>
    <property type="evidence" value="ECO:0007669"/>
    <property type="project" value="UniProtKB-KW"/>
</dbReference>
<accession>A0A845RGC4</accession>
<dbReference type="Proteomes" id="UP000446348">
    <property type="component" value="Unassembled WGS sequence"/>
</dbReference>
<evidence type="ECO:0000256" key="3">
    <source>
        <dbReference type="ARBA" id="ARBA00022723"/>
    </source>
</evidence>
<evidence type="ECO:0000313" key="9">
    <source>
        <dbReference type="EMBL" id="NBI78018.1"/>
    </source>
</evidence>
<evidence type="ECO:0000313" key="10">
    <source>
        <dbReference type="Proteomes" id="UP000446348"/>
    </source>
</evidence>
<dbReference type="PANTHER" id="PTHR46847">
    <property type="entry name" value="D-ALLOSE-BINDING PERIPLASMIC PROTEIN-RELATED"/>
    <property type="match status" value="1"/>
</dbReference>
<dbReference type="InterPro" id="IPR028082">
    <property type="entry name" value="Peripla_BP_I"/>
</dbReference>
<evidence type="ECO:0000256" key="2">
    <source>
        <dbReference type="ARBA" id="ARBA00007639"/>
    </source>
</evidence>
<dbReference type="CDD" id="cd01539">
    <property type="entry name" value="PBP1_GGBP"/>
    <property type="match status" value="1"/>
</dbReference>
<feature type="signal peptide" evidence="7">
    <location>
        <begin position="1"/>
        <end position="35"/>
    </location>
</feature>
<dbReference type="OrthoDB" id="9769193at2"/>
<comment type="similarity">
    <text evidence="2">Belongs to the bacterial solute-binding protein 2 family.</text>
</comment>
<proteinExistence type="inferred from homology"/>
<sequence>MNRRCKEALFMKTRLKATALLAGAFCCLLLPGGCADKPSESMAPDPIRIGVTLYRQSDTFISLLASNLLDCAKARETQDNVKITLNILDGTGNQGTQNEQVDRFLAQGYDAICVNEVDRTAASVIIDKARAADIPVIFFNREPVGEDMQRWQNVYYVGSDPREAGGMQGRIVVDLYDENPASVDRNGDGRIQYVILEGEPGHQDATLRTESCIAALTSAGVDIEKLASEPANWQRAQASAKMAQWLTDAQLRDRIEVVFCNNDDMALGAIDAYRAAEIPELPVIVGIDATPPALLAIQDGSLAGTVRNDAQGQAQAIFDLAYALSTGANPQEAVPMLDGQYVWAPHSIVTIGNVMQEYG</sequence>
<dbReference type="InterPro" id="IPR044085">
    <property type="entry name" value="MglB-like_PBP1"/>
</dbReference>
<evidence type="ECO:0000256" key="5">
    <source>
        <dbReference type="ARBA" id="ARBA00034323"/>
    </source>
</evidence>
<organism evidence="9 10">
    <name type="scientific">Anaerotruncus colihominis</name>
    <dbReference type="NCBI Taxonomy" id="169435"/>
    <lineage>
        <taxon>Bacteria</taxon>
        <taxon>Bacillati</taxon>
        <taxon>Bacillota</taxon>
        <taxon>Clostridia</taxon>
        <taxon>Eubacteriales</taxon>
        <taxon>Oscillospiraceae</taxon>
        <taxon>Anaerotruncus</taxon>
    </lineage>
</organism>
<dbReference type="Gene3D" id="3.40.50.2300">
    <property type="match status" value="2"/>
</dbReference>
<feature type="domain" description="Periplasmic binding protein" evidence="8">
    <location>
        <begin position="49"/>
        <end position="327"/>
    </location>
</feature>
<protein>
    <recommendedName>
        <fullName evidence="6">D-galactose/methyl-galactoside binding periplasmic protein MglB</fullName>
    </recommendedName>
</protein>